<evidence type="ECO:0000313" key="3">
    <source>
        <dbReference type="EMBL" id="KJE23692.1"/>
    </source>
</evidence>
<gene>
    <name evidence="3" type="ORF">FF36_01877</name>
</gene>
<organism evidence="3 4">
    <name type="scientific">Frankia torreyi</name>
    <dbReference type="NCBI Taxonomy" id="1856"/>
    <lineage>
        <taxon>Bacteria</taxon>
        <taxon>Bacillati</taxon>
        <taxon>Actinomycetota</taxon>
        <taxon>Actinomycetes</taxon>
        <taxon>Frankiales</taxon>
        <taxon>Frankiaceae</taxon>
        <taxon>Frankia</taxon>
    </lineage>
</organism>
<dbReference type="AlphaFoldDB" id="A0A0D8BJV3"/>
<dbReference type="Pfam" id="PF10263">
    <property type="entry name" value="SprT-like"/>
    <property type="match status" value="1"/>
</dbReference>
<dbReference type="GO" id="GO:0006950">
    <property type="term" value="P:response to stress"/>
    <property type="evidence" value="ECO:0007669"/>
    <property type="project" value="UniProtKB-ARBA"/>
</dbReference>
<dbReference type="Proteomes" id="UP000032545">
    <property type="component" value="Unassembled WGS sequence"/>
</dbReference>
<dbReference type="InterPro" id="IPR006640">
    <property type="entry name" value="SprT-like_domain"/>
</dbReference>
<protein>
    <submittedName>
        <fullName evidence="3">SprT-like family</fullName>
    </submittedName>
</protein>
<feature type="region of interest" description="Disordered" evidence="1">
    <location>
        <begin position="291"/>
        <end position="315"/>
    </location>
</feature>
<accession>A0A0D8BJV3</accession>
<feature type="region of interest" description="Disordered" evidence="1">
    <location>
        <begin position="22"/>
        <end position="52"/>
    </location>
</feature>
<dbReference type="PATRIC" id="fig|1502723.3.peg.605"/>
<name>A0A0D8BJV3_9ACTN</name>
<dbReference type="EMBL" id="JYFN01000011">
    <property type="protein sequence ID" value="KJE23692.1"/>
    <property type="molecule type" value="Genomic_DNA"/>
</dbReference>
<keyword evidence="4" id="KW-1185">Reference proteome</keyword>
<evidence type="ECO:0000313" key="4">
    <source>
        <dbReference type="Proteomes" id="UP000032545"/>
    </source>
</evidence>
<evidence type="ECO:0000256" key="1">
    <source>
        <dbReference type="SAM" id="MobiDB-lite"/>
    </source>
</evidence>
<feature type="domain" description="SprT-like" evidence="2">
    <location>
        <begin position="145"/>
        <end position="194"/>
    </location>
</feature>
<feature type="compositionally biased region" description="Polar residues" evidence="1">
    <location>
        <begin position="305"/>
        <end position="315"/>
    </location>
</feature>
<evidence type="ECO:0000259" key="2">
    <source>
        <dbReference type="Pfam" id="PF10263"/>
    </source>
</evidence>
<reference evidence="4" key="1">
    <citation type="submission" date="2015-02" db="EMBL/GenBank/DDBJ databases">
        <title>Draft Genome of Frankia sp. CpI1-S.</title>
        <authorList>
            <person name="Oshone R.T."/>
            <person name="Ngom M."/>
            <person name="Ghodhbane-Gtari F."/>
            <person name="Gtari M."/>
            <person name="Morris K."/>
            <person name="Thomas K."/>
            <person name="Sen A."/>
            <person name="Tisa L.S."/>
        </authorList>
    </citation>
    <scope>NUCLEOTIDE SEQUENCE [LARGE SCALE GENOMIC DNA]</scope>
    <source>
        <strain evidence="4">CpI1-S</strain>
    </source>
</reference>
<reference evidence="3 4" key="2">
    <citation type="journal article" date="2016" name="Genome Announc.">
        <title>Permanent Draft Genome Sequences for Two Variants of Frankia sp. Strain CpI1, the First Frankia Strain Isolated from Root Nodules of Comptonia peregrina.</title>
        <authorList>
            <person name="Oshone R."/>
            <person name="Hurst S.G.IV."/>
            <person name="Abebe-Akele F."/>
            <person name="Simpson S."/>
            <person name="Morris K."/>
            <person name="Thomas W.K."/>
            <person name="Tisa L.S."/>
        </authorList>
    </citation>
    <scope>NUCLEOTIDE SEQUENCE [LARGE SCALE GENOMIC DNA]</scope>
    <source>
        <strain evidence="4">CpI1-S</strain>
    </source>
</reference>
<proteinExistence type="predicted"/>
<comment type="caution">
    <text evidence="3">The sequence shown here is derived from an EMBL/GenBank/DDBJ whole genome shotgun (WGS) entry which is preliminary data.</text>
</comment>
<feature type="compositionally biased region" description="Basic residues" evidence="1">
    <location>
        <begin position="291"/>
        <end position="300"/>
    </location>
</feature>
<sequence length="315" mass="34351">MGGLALAHRLDLPVLPDPCRARPARCPARPPRRWLPERPAGTVTAAPGPSPLTETEVAHRRATAALAAGRDDLKQLHELWATYNVRYYGGAMAPPYILLDEPSVPRRYGQFAARGGLGGRGQIMIRPSLLAGTHPHLRDADETTRRRFVADVLLHESIHQWQHEVAGRTDRGYHGHGPAFRDRANEIGAALGLPPVRTAKRRGPDADLPSCAQWPHCVRPVDHYAGSYVPASGDTDLIAQIIETTTHAAALWEQLGPHDLDDLDVNTACEISAVLARHAVATGGFTHVLKRQRNPGKTRPRSSGDPLNTTSRTSR</sequence>